<comment type="similarity">
    <text evidence="1">Belongs to the TRAFAC class dynamin-like GTPase superfamily. Very large inducible GTPase (VLIG) family.</text>
</comment>
<name>A0A151MVW8_ALLMI</name>
<accession>A0A151MVW8</accession>
<dbReference type="PROSITE" id="PS51717">
    <property type="entry name" value="G_VLIG"/>
    <property type="match status" value="1"/>
</dbReference>
<dbReference type="Pfam" id="PF25496">
    <property type="entry name" value="URGCP"/>
    <property type="match status" value="1"/>
</dbReference>
<dbReference type="InterPro" id="IPR027417">
    <property type="entry name" value="P-loop_NTPase"/>
</dbReference>
<dbReference type="SMART" id="SM00114">
    <property type="entry name" value="CARD"/>
    <property type="match status" value="1"/>
</dbReference>
<feature type="compositionally biased region" description="Basic and acidic residues" evidence="2">
    <location>
        <begin position="228"/>
        <end position="243"/>
    </location>
</feature>
<dbReference type="GO" id="GO:0005525">
    <property type="term" value="F:GTP binding"/>
    <property type="evidence" value="ECO:0007669"/>
    <property type="project" value="InterPro"/>
</dbReference>
<organism evidence="5 6">
    <name type="scientific">Alligator mississippiensis</name>
    <name type="common">American alligator</name>
    <dbReference type="NCBI Taxonomy" id="8496"/>
    <lineage>
        <taxon>Eukaryota</taxon>
        <taxon>Metazoa</taxon>
        <taxon>Chordata</taxon>
        <taxon>Craniata</taxon>
        <taxon>Vertebrata</taxon>
        <taxon>Euteleostomi</taxon>
        <taxon>Archelosauria</taxon>
        <taxon>Archosauria</taxon>
        <taxon>Crocodylia</taxon>
        <taxon>Alligatoridae</taxon>
        <taxon>Alligatorinae</taxon>
        <taxon>Alligator</taxon>
    </lineage>
</organism>
<dbReference type="PANTHER" id="PTHR14819">
    <property type="entry name" value="GTP-BINDING"/>
    <property type="match status" value="1"/>
</dbReference>
<dbReference type="InterPro" id="IPR011029">
    <property type="entry name" value="DEATH-like_dom_sf"/>
</dbReference>
<dbReference type="InterPro" id="IPR058641">
    <property type="entry name" value="GVIN1_dom"/>
</dbReference>
<sequence length="1888" mass="215804">MAFEAIHRGRATLLAHLSVESELLLDEVAALGIITEEEYEALETCAEPREKVRRLLVKVQRKGEDSCQQFLDCLQSLFPDLPPDLWPPQPGSSHHRDKSQDLAGASSSEEGQPQHPEGALPGVRNDLEKPEDALPMGDTPLEDPENVLTSKRRDLEEAGSDLPLERNESDHPKGASPRNGHALKTEVLVRKHRQEKSEEKSQEAASEGMLSIEKNDIGKPVGPFPMKVDTEDQKVTMKPHLEAPEGAVSSGMRGDAGPWETGDDEGSGERSCPAGGQAAMSPGSDVSRRAETSGDDASMEGTESETSEASSAKLNAGRRRALKRVLSMLRLKKLKKQKLQLNDILEITAESLKDWTPHRLEDLPWHFLRNIMALNGTARNTSLARDPSEDDTSEDEEGDMEGIFSLLDSTTGDSLHPLDVLCAVLHCSDSFLQQEILSKMAMCQFALPLLLPPLDTPKCTLLLWAMRGIVKKWRPHSLAKSRGFREESLVLAQMPVISFVRLGPCSLSKSKLLNEVLSPTQQHHDFFVHRDMESGNIPRVIADGLVEISWYFPQGRENSDLFPEPVAVMNLRGDIKSHWPQFSFLTEVSSTVFMLMESIDESQYELLSSLHGSATKYYFVLNNEGGKAKQMLGFLNKLAPALKMTKAQLLVKEKGTNSAELGKKLGGTLSRIMDSFQKITSIQSLALTARELGIQVDEDGYECRRAMESVDEITVEIRDVAEYKREMLKLQGELWKNLAKVEKELCRMKGQRDVPPEDYRARLRGEQVKLREQQNQCDLTGGMVKFINVIGQLPPVEKHHFLRWLKFRLDGIARGNLSGLRAKYKEKCRTSGIDARELAELDELISASSLGVEHFMRELGQFYEAECTMVKEGNMQPAQRQFIHLPGIAADLMLEGFPMELIDGDASNIPLQWVTDVLNQLQAKVGGKSRMLVLTVLGVQSTGKSTLLNTMFGLQFAVSSGRCTRGAFMSLIKVAESFRQELGCDFILVIDTEGLKAPELAKLEDSFEHDNELATLVIGLSDITIVNMAMENATEMKDILQIVVHAFLRMGEIGIKPNCQFVHQNVSDVSAHDQNMRDRKHLLEQLNEMTKAAARMENQCREMKFSDIMDYDPEKHNWYIPGLWHGVPPMAPVNMGYSESVYELKKYLFEYLRCHSHPGHLKDIPQFIQWVASLWNAVKHENFIFSFRNSLVAEAYNHLSVHYAKWEWGFRKEVHLWVSKAETAIQNQSLDNHSPDTLEKLRLEGYQLLYEGEQRTLESLQGYFESGTEGLHLIEKYREDFLQSAKFLRLELERYSMQKYEEAIHIQRGRSRIDLLQASYMKTIEGKVDKLLRACQEREGELTPKELEEEFKRMWRTTLSELPLEGLRPCHVLEDMYFQLQRDLQNKGSMVNQMLHKVQTLLTYQGQLFQMKKEHLDLSFIKAMCEVFTHDCWHRAEDFSKALMDECRDYVRQKVQAQGDYDENYCSELLWIINSRLQEEDIRKLKTTLSFEVDLKLHILGEAAGAFQKMHEDFIKKNDPQHRLEKLRPQYFSTFRDLYYEKDACRKKAIDFCNQCLRPALEEYVRKRLGIEIVDDFLSSGQSLEYSSRSFFQFTVQKKLLEEMNFDNYVKYISDYEGFVKTWIWIQLVNRYQMSDALGELQRDILDGIIKKVQEALQSSEHRAPQTISQFLDRFCQVLDKELVLSKDSLDVILFKNTATVGQFSGDIQMFLPQVEESLLSMWEGVRVDGTLSRLHFKPQDEIFKRVFGCGKQCPFCKVPCEAGGNDHKEHFASVHRPKGLGRYRFETTSCLVYSLCSSDVVSTTSFKNWDTNYEWHPYQAYREVYPDWRIQPDPSIAASDYWKFIFATFNRRFAKEYSANPADLPKEWLKITKGQAMDSIQEAFNMQ</sequence>
<dbReference type="InterPro" id="IPR057365">
    <property type="entry name" value="URGCP"/>
</dbReference>
<dbReference type="EMBL" id="AKHW03004838">
    <property type="protein sequence ID" value="KYO28640.1"/>
    <property type="molecule type" value="Genomic_DNA"/>
</dbReference>
<evidence type="ECO:0000259" key="3">
    <source>
        <dbReference type="PROSITE" id="PS50209"/>
    </source>
</evidence>
<feature type="compositionally biased region" description="Basic and acidic residues" evidence="2">
    <location>
        <begin position="163"/>
        <end position="173"/>
    </location>
</feature>
<evidence type="ECO:0000259" key="4">
    <source>
        <dbReference type="PROSITE" id="PS51717"/>
    </source>
</evidence>
<evidence type="ECO:0000313" key="5">
    <source>
        <dbReference type="EMBL" id="KYO28640.1"/>
    </source>
</evidence>
<dbReference type="Gene3D" id="3.40.50.300">
    <property type="entry name" value="P-loop containing nucleotide triphosphate hydrolases"/>
    <property type="match status" value="1"/>
</dbReference>
<dbReference type="SUPFAM" id="SSF52540">
    <property type="entry name" value="P-loop containing nucleoside triphosphate hydrolases"/>
    <property type="match status" value="1"/>
</dbReference>
<comment type="caution">
    <text evidence="5">The sequence shown here is derived from an EMBL/GenBank/DDBJ whole genome shotgun (WGS) entry which is preliminary data.</text>
</comment>
<feature type="domain" description="VLIG-type G" evidence="4">
    <location>
        <begin position="928"/>
        <end position="1172"/>
    </location>
</feature>
<gene>
    <name evidence="5" type="ORF">Y1Q_0000807</name>
</gene>
<dbReference type="InterPro" id="IPR030383">
    <property type="entry name" value="G_VLIG_dom"/>
</dbReference>
<protein>
    <recommendedName>
        <fullName evidence="7">Interferon-induced very large GTPase 1-like</fullName>
    </recommendedName>
</protein>
<keyword evidence="6" id="KW-1185">Reference proteome</keyword>
<dbReference type="PROSITE" id="PS50209">
    <property type="entry name" value="CARD"/>
    <property type="match status" value="1"/>
</dbReference>
<evidence type="ECO:0000313" key="6">
    <source>
        <dbReference type="Proteomes" id="UP000050525"/>
    </source>
</evidence>
<dbReference type="CDD" id="cd01671">
    <property type="entry name" value="CARD"/>
    <property type="match status" value="1"/>
</dbReference>
<dbReference type="GO" id="GO:0042981">
    <property type="term" value="P:regulation of apoptotic process"/>
    <property type="evidence" value="ECO:0007669"/>
    <property type="project" value="InterPro"/>
</dbReference>
<dbReference type="OrthoDB" id="1597724at2759"/>
<dbReference type="Pfam" id="PF00619">
    <property type="entry name" value="CARD"/>
    <property type="match status" value="1"/>
</dbReference>
<evidence type="ECO:0000256" key="2">
    <source>
        <dbReference type="SAM" id="MobiDB-lite"/>
    </source>
</evidence>
<feature type="domain" description="CARD" evidence="3">
    <location>
        <begin position="1"/>
        <end position="89"/>
    </location>
</feature>
<proteinExistence type="inferred from homology"/>
<evidence type="ECO:0000256" key="1">
    <source>
        <dbReference type="ARBA" id="ARBA00006828"/>
    </source>
</evidence>
<feature type="region of interest" description="Disordered" evidence="2">
    <location>
        <begin position="82"/>
        <end position="316"/>
    </location>
</feature>
<dbReference type="Gene3D" id="1.10.533.10">
    <property type="entry name" value="Death Domain, Fas"/>
    <property type="match status" value="1"/>
</dbReference>
<dbReference type="Pfam" id="PF25683">
    <property type="entry name" value="URGCP_GTPase"/>
    <property type="match status" value="1"/>
</dbReference>
<feature type="compositionally biased region" description="Acidic residues" evidence="2">
    <location>
        <begin position="293"/>
        <end position="306"/>
    </location>
</feature>
<dbReference type="SUPFAM" id="SSF47986">
    <property type="entry name" value="DEATH domain"/>
    <property type="match status" value="1"/>
</dbReference>
<reference evidence="5 6" key="1">
    <citation type="journal article" date="2012" name="Genome Biol.">
        <title>Sequencing three crocodilian genomes to illuminate the evolution of archosaurs and amniotes.</title>
        <authorList>
            <person name="St John J.A."/>
            <person name="Braun E.L."/>
            <person name="Isberg S.R."/>
            <person name="Miles L.G."/>
            <person name="Chong A.Y."/>
            <person name="Gongora J."/>
            <person name="Dalzell P."/>
            <person name="Moran C."/>
            <person name="Bed'hom B."/>
            <person name="Abzhanov A."/>
            <person name="Burgess S.C."/>
            <person name="Cooksey A.M."/>
            <person name="Castoe T.A."/>
            <person name="Crawford N.G."/>
            <person name="Densmore L.D."/>
            <person name="Drew J.C."/>
            <person name="Edwards S.V."/>
            <person name="Faircloth B.C."/>
            <person name="Fujita M.K."/>
            <person name="Greenwold M.J."/>
            <person name="Hoffmann F.G."/>
            <person name="Howard J.M."/>
            <person name="Iguchi T."/>
            <person name="Janes D.E."/>
            <person name="Khan S.Y."/>
            <person name="Kohno S."/>
            <person name="de Koning A.J."/>
            <person name="Lance S.L."/>
            <person name="McCarthy F.M."/>
            <person name="McCormack J.E."/>
            <person name="Merchant M.E."/>
            <person name="Peterson D.G."/>
            <person name="Pollock D.D."/>
            <person name="Pourmand N."/>
            <person name="Raney B.J."/>
            <person name="Roessler K.A."/>
            <person name="Sanford J.R."/>
            <person name="Sawyer R.H."/>
            <person name="Schmidt C.J."/>
            <person name="Triplett E.W."/>
            <person name="Tuberville T.D."/>
            <person name="Venegas-Anaya M."/>
            <person name="Howard J.T."/>
            <person name="Jarvis E.D."/>
            <person name="Guillette L.J.Jr."/>
            <person name="Glenn T.C."/>
            <person name="Green R.E."/>
            <person name="Ray D.A."/>
        </authorList>
    </citation>
    <scope>NUCLEOTIDE SEQUENCE [LARGE SCALE GENOMIC DNA]</scope>
    <source>
        <strain evidence="5">KSC_2009_1</strain>
    </source>
</reference>
<dbReference type="Pfam" id="PF25974">
    <property type="entry name" value="URGCP_9th"/>
    <property type="match status" value="1"/>
</dbReference>
<evidence type="ECO:0008006" key="7">
    <source>
        <dbReference type="Google" id="ProtNLM"/>
    </source>
</evidence>
<dbReference type="InterPro" id="IPR052986">
    <property type="entry name" value="VLIG_GTPase"/>
</dbReference>
<feature type="compositionally biased region" description="Basic and acidic residues" evidence="2">
    <location>
        <begin position="183"/>
        <end position="202"/>
    </location>
</feature>
<dbReference type="Proteomes" id="UP000050525">
    <property type="component" value="Unassembled WGS sequence"/>
</dbReference>
<dbReference type="PANTHER" id="PTHR14819:SF9">
    <property type="entry name" value="UP-REGULATOR OF CELL PROLIFERATION-LIKE"/>
    <property type="match status" value="1"/>
</dbReference>
<dbReference type="InterPro" id="IPR001315">
    <property type="entry name" value="CARD"/>
</dbReference>